<dbReference type="InterPro" id="IPR003593">
    <property type="entry name" value="AAA+_ATPase"/>
</dbReference>
<dbReference type="NCBIfam" id="TIGR01978">
    <property type="entry name" value="sufC"/>
    <property type="match status" value="1"/>
</dbReference>
<dbReference type="AlphaFoldDB" id="T1B3R1"/>
<dbReference type="PANTHER" id="PTHR43204">
    <property type="entry name" value="ABC TRANSPORTER I FAMILY MEMBER 6, CHLOROPLASTIC"/>
    <property type="match status" value="1"/>
</dbReference>
<feature type="domain" description="ABC transporter" evidence="3">
    <location>
        <begin position="4"/>
        <end position="248"/>
    </location>
</feature>
<dbReference type="PROSITE" id="PS50893">
    <property type="entry name" value="ABC_TRANSPORTER_2"/>
    <property type="match status" value="1"/>
</dbReference>
<dbReference type="PANTHER" id="PTHR43204:SF1">
    <property type="entry name" value="ABC TRANSPORTER I FAMILY MEMBER 6, CHLOROPLASTIC"/>
    <property type="match status" value="1"/>
</dbReference>
<dbReference type="InterPro" id="IPR003439">
    <property type="entry name" value="ABC_transporter-like_ATP-bd"/>
</dbReference>
<dbReference type="InterPro" id="IPR010230">
    <property type="entry name" value="FeS-cluster_ATPase_SufC"/>
</dbReference>
<dbReference type="EMBL" id="AUZY01008069">
    <property type="protein sequence ID" value="EQD47469.1"/>
    <property type="molecule type" value="Genomic_DNA"/>
</dbReference>
<evidence type="ECO:0000313" key="4">
    <source>
        <dbReference type="EMBL" id="EQD47469.1"/>
    </source>
</evidence>
<proteinExistence type="predicted"/>
<keyword evidence="1" id="KW-0547">Nucleotide-binding</keyword>
<keyword evidence="2" id="KW-0067">ATP-binding</keyword>
<evidence type="ECO:0000259" key="3">
    <source>
        <dbReference type="PROSITE" id="PS50893"/>
    </source>
</evidence>
<dbReference type="SMART" id="SM00382">
    <property type="entry name" value="AAA"/>
    <property type="match status" value="1"/>
</dbReference>
<sequence length="252" mass="27893">MNLLELRNLHVSIDGRTILQGVDLNIPPGELHAVMGPNGSGKSTLVQTLAGAEPYCVTDGQALFLGSDLLAWTPEERARHGLFLAFQYPVEIAGLGNAYFLRSSVNAIRRARGEAELDAADFLSTLRAELQAMEMKPELLDRSVNQGFSGGEKKRNEILQMKLLKPRLALLDETDSGLDIDALKIVARGINAMRDRERGFLVVTHYQRLLDYVEPDCVHVLVNGRIVQSGQAELARTLERRGYDWLTEAGRA</sequence>
<dbReference type="InterPro" id="IPR027417">
    <property type="entry name" value="P-loop_NTPase"/>
</dbReference>
<organism evidence="4">
    <name type="scientific">mine drainage metagenome</name>
    <dbReference type="NCBI Taxonomy" id="410659"/>
    <lineage>
        <taxon>unclassified sequences</taxon>
        <taxon>metagenomes</taxon>
        <taxon>ecological metagenomes</taxon>
    </lineage>
</organism>
<evidence type="ECO:0000256" key="1">
    <source>
        <dbReference type="ARBA" id="ARBA00022741"/>
    </source>
</evidence>
<dbReference type="Gene3D" id="3.40.50.300">
    <property type="entry name" value="P-loop containing nucleotide triphosphate hydrolases"/>
    <property type="match status" value="1"/>
</dbReference>
<reference evidence="4" key="1">
    <citation type="submission" date="2013-08" db="EMBL/GenBank/DDBJ databases">
        <authorList>
            <person name="Mendez C."/>
            <person name="Richter M."/>
            <person name="Ferrer M."/>
            <person name="Sanchez J."/>
        </authorList>
    </citation>
    <scope>NUCLEOTIDE SEQUENCE</scope>
</reference>
<dbReference type="Pfam" id="PF00005">
    <property type="entry name" value="ABC_tran"/>
    <property type="match status" value="1"/>
</dbReference>
<reference evidence="4" key="2">
    <citation type="journal article" date="2014" name="ISME J.">
        <title>Microbial stratification in low pH oxic and suboxic macroscopic growths along an acid mine drainage.</title>
        <authorList>
            <person name="Mendez-Garcia C."/>
            <person name="Mesa V."/>
            <person name="Sprenger R.R."/>
            <person name="Richter M."/>
            <person name="Diez M.S."/>
            <person name="Solano J."/>
            <person name="Bargiela R."/>
            <person name="Golyshina O.V."/>
            <person name="Manteca A."/>
            <person name="Ramos J.L."/>
            <person name="Gallego J.R."/>
            <person name="Llorente I."/>
            <person name="Martins Dos Santos V.A."/>
            <person name="Jensen O.N."/>
            <person name="Pelaez A.I."/>
            <person name="Sanchez J."/>
            <person name="Ferrer M."/>
        </authorList>
    </citation>
    <scope>NUCLEOTIDE SEQUENCE</scope>
</reference>
<comment type="caution">
    <text evidence="4">The sequence shown here is derived from an EMBL/GenBank/DDBJ whole genome shotgun (WGS) entry which is preliminary data.</text>
</comment>
<gene>
    <name evidence="4" type="ORF">B1B_12326</name>
</gene>
<protein>
    <submittedName>
        <fullName evidence="4">Cysteine desulfurase ATPase component</fullName>
    </submittedName>
</protein>
<dbReference type="GO" id="GO:0005524">
    <property type="term" value="F:ATP binding"/>
    <property type="evidence" value="ECO:0007669"/>
    <property type="project" value="UniProtKB-KW"/>
</dbReference>
<dbReference type="GO" id="GO:0016887">
    <property type="term" value="F:ATP hydrolysis activity"/>
    <property type="evidence" value="ECO:0007669"/>
    <property type="project" value="InterPro"/>
</dbReference>
<dbReference type="SUPFAM" id="SSF52540">
    <property type="entry name" value="P-loop containing nucleoside triphosphate hydrolases"/>
    <property type="match status" value="1"/>
</dbReference>
<name>T1B3R1_9ZZZZ</name>
<dbReference type="CDD" id="cd03217">
    <property type="entry name" value="ABC_FeS_Assembly"/>
    <property type="match status" value="1"/>
</dbReference>
<evidence type="ECO:0000256" key="2">
    <source>
        <dbReference type="ARBA" id="ARBA00022840"/>
    </source>
</evidence>
<accession>T1B3R1</accession>